<dbReference type="Proteomes" id="UP001497644">
    <property type="component" value="Unassembled WGS sequence"/>
</dbReference>
<gene>
    <name evidence="2" type="ORF">LPLAT_LOCUS8338</name>
</gene>
<keyword evidence="3" id="KW-1185">Reference proteome</keyword>
<proteinExistence type="predicted"/>
<evidence type="ECO:0000313" key="3">
    <source>
        <dbReference type="Proteomes" id="UP001497644"/>
    </source>
</evidence>
<evidence type="ECO:0000256" key="1">
    <source>
        <dbReference type="SAM" id="MobiDB-lite"/>
    </source>
</evidence>
<organism evidence="2 3">
    <name type="scientific">Lasius platythorax</name>
    <dbReference type="NCBI Taxonomy" id="488582"/>
    <lineage>
        <taxon>Eukaryota</taxon>
        <taxon>Metazoa</taxon>
        <taxon>Ecdysozoa</taxon>
        <taxon>Arthropoda</taxon>
        <taxon>Hexapoda</taxon>
        <taxon>Insecta</taxon>
        <taxon>Pterygota</taxon>
        <taxon>Neoptera</taxon>
        <taxon>Endopterygota</taxon>
        <taxon>Hymenoptera</taxon>
        <taxon>Apocrita</taxon>
        <taxon>Aculeata</taxon>
        <taxon>Formicoidea</taxon>
        <taxon>Formicidae</taxon>
        <taxon>Formicinae</taxon>
        <taxon>Lasius</taxon>
        <taxon>Lasius</taxon>
    </lineage>
</organism>
<name>A0AAV2MZ67_9HYME</name>
<reference evidence="2" key="1">
    <citation type="submission" date="2024-04" db="EMBL/GenBank/DDBJ databases">
        <authorList>
            <consortium name="Molecular Ecology Group"/>
        </authorList>
    </citation>
    <scope>NUCLEOTIDE SEQUENCE</scope>
</reference>
<dbReference type="AlphaFoldDB" id="A0AAV2MZ67"/>
<protein>
    <recommendedName>
        <fullName evidence="4">Reverse transcriptase</fullName>
    </recommendedName>
</protein>
<feature type="region of interest" description="Disordered" evidence="1">
    <location>
        <begin position="132"/>
        <end position="161"/>
    </location>
</feature>
<evidence type="ECO:0008006" key="4">
    <source>
        <dbReference type="Google" id="ProtNLM"/>
    </source>
</evidence>
<dbReference type="EMBL" id="CAXIPU020000644">
    <property type="protein sequence ID" value="CAL1672535.1"/>
    <property type="molecule type" value="Genomic_DNA"/>
</dbReference>
<comment type="caution">
    <text evidence="2">The sequence shown here is derived from an EMBL/GenBank/DDBJ whole genome shotgun (WGS) entry which is preliminary data.</text>
</comment>
<accession>A0AAV2MZ67</accession>
<sequence length="161" mass="17848">MGNSPEEASCSRGSYEGRHPAKFGSLAESGARGHHLSRYPTGHGCFASYLHRIGKVASPVCEHCESNQEDTAEHTLQVCSAWTENRAALTSAVGDNLDLGFVVRAICECRESWFAFSRFAKEVMLQKETIEREKEAQEALTGPTRRRRRNRNADDNASSSQ</sequence>
<evidence type="ECO:0000313" key="2">
    <source>
        <dbReference type="EMBL" id="CAL1672535.1"/>
    </source>
</evidence>